<dbReference type="Proteomes" id="UP000009340">
    <property type="component" value="Unassembled WGS sequence"/>
</dbReference>
<name>K8AAB5_9ENTR</name>
<dbReference type="AlphaFoldDB" id="K8AAB5"/>
<protein>
    <submittedName>
        <fullName evidence="1">Uncharacterized protein</fullName>
    </submittedName>
</protein>
<reference evidence="1" key="1">
    <citation type="submission" date="2012-07" db="EMBL/GenBank/DDBJ databases">
        <authorList>
            <person name="Cummings C."/>
        </authorList>
    </citation>
    <scope>NUCLEOTIDE SEQUENCE</scope>
    <source>
        <strain evidence="1">1330</strain>
    </source>
</reference>
<accession>K8AAB5</accession>
<comment type="caution">
    <text evidence="1">The sequence shown here is derived from an EMBL/GenBank/DDBJ whole genome shotgun (WGS) entry which is preliminary data.</text>
</comment>
<organism evidence="1 2">
    <name type="scientific">Cronobacter condimenti 1330</name>
    <dbReference type="NCBI Taxonomy" id="1073999"/>
    <lineage>
        <taxon>Bacteria</taxon>
        <taxon>Pseudomonadati</taxon>
        <taxon>Pseudomonadota</taxon>
        <taxon>Gammaproteobacteria</taxon>
        <taxon>Enterobacterales</taxon>
        <taxon>Enterobacteriaceae</taxon>
        <taxon>Cronobacter</taxon>
    </lineage>
</organism>
<evidence type="ECO:0000313" key="2">
    <source>
        <dbReference type="Proteomes" id="UP000009340"/>
    </source>
</evidence>
<evidence type="ECO:0000313" key="1">
    <source>
        <dbReference type="EMBL" id="CCJ72664.1"/>
    </source>
</evidence>
<proteinExistence type="predicted"/>
<gene>
    <name evidence="1" type="ORF">BN137_2032</name>
</gene>
<sequence length="38" mass="4041">MIAAFHEKAGATPAFFMAGILPHALSPHAPLPDFCCMK</sequence>
<dbReference type="EMBL" id="CAKW01000073">
    <property type="protein sequence ID" value="CCJ72664.1"/>
    <property type="molecule type" value="Genomic_DNA"/>
</dbReference>